<feature type="region of interest" description="Disordered" evidence="1">
    <location>
        <begin position="340"/>
        <end position="433"/>
    </location>
</feature>
<dbReference type="InterPro" id="IPR008550">
    <property type="entry name" value="Herpesvirus_BRRF2-like"/>
</dbReference>
<evidence type="ECO:0000313" key="2">
    <source>
        <dbReference type="EMBL" id="AGY30729.1"/>
    </source>
</evidence>
<dbReference type="KEGG" id="vg:65099396"/>
<dbReference type="GeneID" id="65099396"/>
<dbReference type="Proteomes" id="UP000134372">
    <property type="component" value="Segment"/>
</dbReference>
<evidence type="ECO:0000256" key="1">
    <source>
        <dbReference type="SAM" id="MobiDB-lite"/>
    </source>
</evidence>
<dbReference type="Pfam" id="PF05734">
    <property type="entry name" value="DUF832"/>
    <property type="match status" value="1"/>
</dbReference>
<dbReference type="RefSeq" id="YP_010084410.1">
    <property type="nucleotide sequence ID" value="NC_055135.1"/>
</dbReference>
<protein>
    <submittedName>
        <fullName evidence="2">ORF48</fullName>
    </submittedName>
</protein>
<keyword evidence="3" id="KW-1185">Reference proteome</keyword>
<sequence length="433" mass="47732">MCPGACYLASQVESESQTSVYEWRAEKPMEVSIPVPGLADEKWDTWVDLIRAFSETGGVMVAQRNLQTLFSGRGHPGFLASVVALKQTMVQPSSLGSQIELIPTIQSLRFAAQELYRRIKCQTSDESPDIIWDDCKTRLIVILEEGCGCERCLTATNELAAAAVTDRAPNLTPHDRYNPATQTLNYSRILAMVGKQPAVSEFSIPDLLHDVRRFAFLDRELREEASLVASCLNVCWLYRILTSFLVHDARALERLICRLCAAFGLHTVEPWKAALTYLARFAGFPEDRHVFRIDLVGIQISAIECIVSKCHTEAPESLKKTVLAFLREAFSAGNSFDFSSLPSSRDTTGPSKAVPSRVLHDTATAPRMPPTSTNTIQGLEITFEEAEGDSEVEFAAGGSDLSDDSWSSPDSEPSDISEDSESEDYGSDSELTE</sequence>
<name>U5NIX2_9GAMA</name>
<feature type="compositionally biased region" description="Acidic residues" evidence="1">
    <location>
        <begin position="412"/>
        <end position="433"/>
    </location>
</feature>
<feature type="compositionally biased region" description="Acidic residues" evidence="1">
    <location>
        <begin position="382"/>
        <end position="392"/>
    </location>
</feature>
<evidence type="ECO:0000313" key="3">
    <source>
        <dbReference type="Proteomes" id="UP000134372"/>
    </source>
</evidence>
<feature type="compositionally biased region" description="Polar residues" evidence="1">
    <location>
        <begin position="340"/>
        <end position="350"/>
    </location>
</feature>
<reference evidence="2 3" key="1">
    <citation type="journal article" date="2013" name="J. Virol.">
        <title>Next-Generation Sequence Analysis of the Genome of RFHVMn, the Macaque Homolog of Kaposi's Sarcoma (KS)-Associated Herpesvirus, from a KS-Like Tumor of a Pig-Tailed Macaque.</title>
        <authorList>
            <person name="Bruce A.G."/>
            <person name="Ryan J.T."/>
            <person name="Thomas M.J."/>
            <person name="Peng X."/>
            <person name="Grundhoff A."/>
            <person name="Tsai C.C."/>
            <person name="Rose T.M."/>
        </authorList>
    </citation>
    <scope>NUCLEOTIDE SEQUENCE [LARGE SCALE GENOMIC DNA]</scope>
    <source>
        <strain evidence="2">RFHVMnM78114</strain>
    </source>
</reference>
<accession>U5NIX2</accession>
<dbReference type="EMBL" id="KF703446">
    <property type="protein sequence ID" value="AGY30729.1"/>
    <property type="molecule type" value="Genomic_DNA"/>
</dbReference>
<organism evidence="2 3">
    <name type="scientific">Retroperitoneal fibromatosis-associated herpesvirus</name>
    <dbReference type="NCBI Taxonomy" id="111469"/>
    <lineage>
        <taxon>Viruses</taxon>
        <taxon>Duplodnaviria</taxon>
        <taxon>Heunggongvirae</taxon>
        <taxon>Peploviricota</taxon>
        <taxon>Herviviricetes</taxon>
        <taxon>Herpesvirales</taxon>
        <taxon>Orthoherpesviridae</taxon>
        <taxon>Gammaherpesvirinae</taxon>
        <taxon>Rhadinovirus</taxon>
        <taxon>Rhadinovirus macacinegamma8</taxon>
        <taxon>Macacine gammaherpesvirus 8</taxon>
    </lineage>
</organism>
<proteinExistence type="predicted"/>